<comment type="similarity">
    <text evidence="1">Belongs to the N(4)/N(6)-methyltransferase family.</text>
</comment>
<evidence type="ECO:0000256" key="4">
    <source>
        <dbReference type="ARBA" id="ARBA00022679"/>
    </source>
</evidence>
<evidence type="ECO:0000313" key="11">
    <source>
        <dbReference type="Proteomes" id="UP001451571"/>
    </source>
</evidence>
<keyword evidence="6" id="KW-0680">Restriction system</keyword>
<dbReference type="EMBL" id="CP146256">
    <property type="protein sequence ID" value="XAH74621.1"/>
    <property type="molecule type" value="Genomic_DNA"/>
</dbReference>
<dbReference type="InterPro" id="IPR003356">
    <property type="entry name" value="DNA_methylase_A-5"/>
</dbReference>
<dbReference type="InterPro" id="IPR022749">
    <property type="entry name" value="D12N6_MeTrfase_N"/>
</dbReference>
<dbReference type="PRINTS" id="PR00507">
    <property type="entry name" value="N12N6MTFRASE"/>
</dbReference>
<feature type="domain" description="DNA methylase adenine-specific" evidence="8">
    <location>
        <begin position="157"/>
        <end position="471"/>
    </location>
</feature>
<evidence type="ECO:0000313" key="10">
    <source>
        <dbReference type="EMBL" id="XAH74621.1"/>
    </source>
</evidence>
<dbReference type="SUPFAM" id="SSF53335">
    <property type="entry name" value="S-adenosyl-L-methionine-dependent methyltransferases"/>
    <property type="match status" value="1"/>
</dbReference>
<dbReference type="InterPro" id="IPR002052">
    <property type="entry name" value="DNA_methylase_N6_adenine_CS"/>
</dbReference>
<evidence type="ECO:0000256" key="5">
    <source>
        <dbReference type="ARBA" id="ARBA00022691"/>
    </source>
</evidence>
<dbReference type="Pfam" id="PF02384">
    <property type="entry name" value="N6_Mtase"/>
    <property type="match status" value="1"/>
</dbReference>
<name>A0ABZ3EWK3_9FIRM</name>
<sequence>MITGELKNKIDSLWDIFAAGGLVNPLEVIEQITYLMFIHDLDDSDNKRAKESAMLGLSYESIFAESVKIGDRDIDGTQLKWSVFHDFPTQKMYSIMQEWVFPFIKTLHNNKNSAYSKYMDDAIFKLPTPLVLSKVVDSLDEIYKLMLETKRETDKTEIDIRGDVYEYLLSKISQSGRNGQFRTPRHIIRMMVELMKPQADDVICDPACGTSGFLVTASEYLKEKHKEEIFFHKQKKDHYMNHMFFGYDMDRTMLRIGAMNMMTHGVESPFIEYKDSLSEQNMDKEKFSLILANPPFKGTLDADSVSPDLLKVCSTKKTELLFLTLFVRMLKVGGRCACIVPDGVLFGSSTAHKAIRKEIIENQRLEAIISMPSGVFKPYAGVSTGILIFTKTGHGGTDNVWFYDMTSDGYSLDDKRTPTPNENDIEDIIKRFHNRDEEENRARTDKSFFVPKQEIVDNGYDLSINKYKQVEYEAIEYPPTEEIMDKILELDAQIAKELAQLKVML</sequence>
<dbReference type="RefSeq" id="WP_342758210.1">
    <property type="nucleotide sequence ID" value="NZ_CP146256.1"/>
</dbReference>
<evidence type="ECO:0000256" key="3">
    <source>
        <dbReference type="ARBA" id="ARBA00022603"/>
    </source>
</evidence>
<evidence type="ECO:0000256" key="6">
    <source>
        <dbReference type="ARBA" id="ARBA00022747"/>
    </source>
</evidence>
<comment type="catalytic activity">
    <reaction evidence="7">
        <text>a 2'-deoxyadenosine in DNA + S-adenosyl-L-methionine = an N(6)-methyl-2'-deoxyadenosine in DNA + S-adenosyl-L-homocysteine + H(+)</text>
        <dbReference type="Rhea" id="RHEA:15197"/>
        <dbReference type="Rhea" id="RHEA-COMP:12418"/>
        <dbReference type="Rhea" id="RHEA-COMP:12419"/>
        <dbReference type="ChEBI" id="CHEBI:15378"/>
        <dbReference type="ChEBI" id="CHEBI:57856"/>
        <dbReference type="ChEBI" id="CHEBI:59789"/>
        <dbReference type="ChEBI" id="CHEBI:90615"/>
        <dbReference type="ChEBI" id="CHEBI:90616"/>
        <dbReference type="EC" id="2.1.1.72"/>
    </reaction>
</comment>
<evidence type="ECO:0000256" key="1">
    <source>
        <dbReference type="ARBA" id="ARBA00006594"/>
    </source>
</evidence>
<dbReference type="Gene3D" id="3.40.50.150">
    <property type="entry name" value="Vaccinia Virus protein VP39"/>
    <property type="match status" value="1"/>
</dbReference>
<protein>
    <recommendedName>
        <fullName evidence="2">site-specific DNA-methyltransferase (adenine-specific)</fullName>
        <ecNumber evidence="2">2.1.1.72</ecNumber>
    </recommendedName>
</protein>
<dbReference type="Pfam" id="PF12161">
    <property type="entry name" value="HsdM_N"/>
    <property type="match status" value="1"/>
</dbReference>
<dbReference type="PROSITE" id="PS00092">
    <property type="entry name" value="N6_MTASE"/>
    <property type="match status" value="1"/>
</dbReference>
<dbReference type="InterPro" id="IPR051537">
    <property type="entry name" value="DNA_Adenine_Mtase"/>
</dbReference>
<keyword evidence="4 10" id="KW-0808">Transferase</keyword>
<keyword evidence="3 10" id="KW-0489">Methyltransferase</keyword>
<feature type="domain" description="N6 adenine-specific DNA methyltransferase N-terminal" evidence="9">
    <location>
        <begin position="6"/>
        <end position="138"/>
    </location>
</feature>
<reference evidence="10 11" key="1">
    <citation type="submission" date="2024-02" db="EMBL/GenBank/DDBJ databases">
        <title>Bacterial strain from lacustrine sediment.</title>
        <authorList>
            <person name="Petit C."/>
            <person name="Fadhlaoui K."/>
        </authorList>
    </citation>
    <scope>NUCLEOTIDE SEQUENCE [LARGE SCALE GENOMIC DNA]</scope>
    <source>
        <strain evidence="10 11">IPX-CK</strain>
    </source>
</reference>
<dbReference type="InterPro" id="IPR038333">
    <property type="entry name" value="T1MK-like_N_sf"/>
</dbReference>
<dbReference type="GO" id="GO:0032259">
    <property type="term" value="P:methylation"/>
    <property type="evidence" value="ECO:0007669"/>
    <property type="project" value="UniProtKB-KW"/>
</dbReference>
<dbReference type="InterPro" id="IPR029063">
    <property type="entry name" value="SAM-dependent_MTases_sf"/>
</dbReference>
<evidence type="ECO:0000259" key="8">
    <source>
        <dbReference type="Pfam" id="PF02384"/>
    </source>
</evidence>
<gene>
    <name evidence="10" type="ORF">V6984_02330</name>
</gene>
<organism evidence="10 11">
    <name type="scientific">Kineothrix sedimenti</name>
    <dbReference type="NCBI Taxonomy" id="3123317"/>
    <lineage>
        <taxon>Bacteria</taxon>
        <taxon>Bacillati</taxon>
        <taxon>Bacillota</taxon>
        <taxon>Clostridia</taxon>
        <taxon>Lachnospirales</taxon>
        <taxon>Lachnospiraceae</taxon>
        <taxon>Kineothrix</taxon>
    </lineage>
</organism>
<dbReference type="GO" id="GO:0008168">
    <property type="term" value="F:methyltransferase activity"/>
    <property type="evidence" value="ECO:0007669"/>
    <property type="project" value="UniProtKB-KW"/>
</dbReference>
<accession>A0ABZ3EWK3</accession>
<evidence type="ECO:0000256" key="7">
    <source>
        <dbReference type="ARBA" id="ARBA00047942"/>
    </source>
</evidence>
<dbReference type="Gene3D" id="1.20.1260.30">
    <property type="match status" value="1"/>
</dbReference>
<keyword evidence="11" id="KW-1185">Reference proteome</keyword>
<evidence type="ECO:0000259" key="9">
    <source>
        <dbReference type="Pfam" id="PF12161"/>
    </source>
</evidence>
<dbReference type="Proteomes" id="UP001451571">
    <property type="component" value="Chromosome"/>
</dbReference>
<keyword evidence="5" id="KW-0949">S-adenosyl-L-methionine</keyword>
<dbReference type="PANTHER" id="PTHR42933:SF3">
    <property type="entry name" value="TYPE I RESTRICTION ENZYME MJAVIII METHYLASE SUBUNIT"/>
    <property type="match status" value="1"/>
</dbReference>
<proteinExistence type="inferred from homology"/>
<dbReference type="EC" id="2.1.1.72" evidence="2"/>
<dbReference type="PANTHER" id="PTHR42933">
    <property type="entry name" value="SLR6095 PROTEIN"/>
    <property type="match status" value="1"/>
</dbReference>
<evidence type="ECO:0000256" key="2">
    <source>
        <dbReference type="ARBA" id="ARBA00011900"/>
    </source>
</evidence>